<dbReference type="AlphaFoldDB" id="W9S7W1"/>
<proteinExistence type="predicted"/>
<reference evidence="2" key="1">
    <citation type="submission" date="2013-01" db="EMBL/GenBank/DDBJ databases">
        <title>Draft Genome Sequence of a Mulberry Tree, Morus notabilis C.K. Schneid.</title>
        <authorList>
            <person name="He N."/>
            <person name="Zhao S."/>
        </authorList>
    </citation>
    <scope>NUCLEOTIDE SEQUENCE</scope>
</reference>
<sequence length="114" mass="12925">MIRDIPITQRHCRGAVLFCLFDPVQSHPRPTYPHPHPLAPPPYSSSSIQSRVTLGLGEVLFFSFFVKFGLWQQDGMHESYRNSLRLRKLGVDEEPSSLENNGTSRGAFDLLTII</sequence>
<protein>
    <submittedName>
        <fullName evidence="1">Uncharacterized protein</fullName>
    </submittedName>
</protein>
<dbReference type="EMBL" id="KE345879">
    <property type="protein sequence ID" value="EXC19632.1"/>
    <property type="molecule type" value="Genomic_DNA"/>
</dbReference>
<evidence type="ECO:0000313" key="2">
    <source>
        <dbReference type="Proteomes" id="UP000030645"/>
    </source>
</evidence>
<keyword evidence="2" id="KW-1185">Reference proteome</keyword>
<evidence type="ECO:0000313" key="1">
    <source>
        <dbReference type="EMBL" id="EXC19632.1"/>
    </source>
</evidence>
<dbReference type="Proteomes" id="UP000030645">
    <property type="component" value="Unassembled WGS sequence"/>
</dbReference>
<name>W9S7W1_9ROSA</name>
<accession>W9S7W1</accession>
<gene>
    <name evidence="1" type="ORF">L484_019378</name>
</gene>
<organism evidence="1 2">
    <name type="scientific">Morus notabilis</name>
    <dbReference type="NCBI Taxonomy" id="981085"/>
    <lineage>
        <taxon>Eukaryota</taxon>
        <taxon>Viridiplantae</taxon>
        <taxon>Streptophyta</taxon>
        <taxon>Embryophyta</taxon>
        <taxon>Tracheophyta</taxon>
        <taxon>Spermatophyta</taxon>
        <taxon>Magnoliopsida</taxon>
        <taxon>eudicotyledons</taxon>
        <taxon>Gunneridae</taxon>
        <taxon>Pentapetalae</taxon>
        <taxon>rosids</taxon>
        <taxon>fabids</taxon>
        <taxon>Rosales</taxon>
        <taxon>Moraceae</taxon>
        <taxon>Moreae</taxon>
        <taxon>Morus</taxon>
    </lineage>
</organism>